<evidence type="ECO:0000259" key="2">
    <source>
        <dbReference type="PROSITE" id="PS50275"/>
    </source>
</evidence>
<dbReference type="GO" id="GO:0046856">
    <property type="term" value="P:phosphatidylinositol dephosphorylation"/>
    <property type="evidence" value="ECO:0007669"/>
    <property type="project" value="TreeGrafter"/>
</dbReference>
<dbReference type="RefSeq" id="XP_040730767.1">
    <property type="nucleotide sequence ID" value="XM_040874389.1"/>
</dbReference>
<dbReference type="AlphaFoldDB" id="A0A364KRS4"/>
<evidence type="ECO:0008006" key="6">
    <source>
        <dbReference type="Google" id="ProtNLM"/>
    </source>
</evidence>
<dbReference type="GO" id="GO:0043812">
    <property type="term" value="F:phosphatidylinositol-4-phosphate phosphatase activity"/>
    <property type="evidence" value="ECO:0007669"/>
    <property type="project" value="TreeGrafter"/>
</dbReference>
<evidence type="ECO:0000313" key="5">
    <source>
        <dbReference type="Proteomes" id="UP000249363"/>
    </source>
</evidence>
<dbReference type="OrthoDB" id="405996at2759"/>
<dbReference type="GO" id="GO:0005783">
    <property type="term" value="C:endoplasmic reticulum"/>
    <property type="evidence" value="ECO:0007669"/>
    <property type="project" value="TreeGrafter"/>
</dbReference>
<dbReference type="EMBL" id="MIKG01000003">
    <property type="protein sequence ID" value="RAO66250.1"/>
    <property type="molecule type" value="Genomic_DNA"/>
</dbReference>
<dbReference type="Proteomes" id="UP000249363">
    <property type="component" value="Unassembled WGS sequence"/>
</dbReference>
<feature type="region of interest" description="Disordered" evidence="1">
    <location>
        <begin position="201"/>
        <end position="262"/>
    </location>
</feature>
<protein>
    <recommendedName>
        <fullName evidence="6">SAC domain-containing protein</fullName>
    </recommendedName>
</protein>
<dbReference type="PANTHER" id="PTHR45662:SF7">
    <property type="entry name" value="SACI DOMAIN PROTEIN (AFU_ORTHOLOGUE AFUA_1G15890)"/>
    <property type="match status" value="1"/>
</dbReference>
<dbReference type="InterPro" id="IPR034753">
    <property type="entry name" value="hSac2"/>
</dbReference>
<dbReference type="PROSITE" id="PS51791">
    <property type="entry name" value="HSAC2"/>
    <property type="match status" value="1"/>
</dbReference>
<feature type="domain" description="HSac2" evidence="3">
    <location>
        <begin position="696"/>
        <end position="856"/>
    </location>
</feature>
<dbReference type="InterPro" id="IPR002013">
    <property type="entry name" value="SAC_dom"/>
</dbReference>
<dbReference type="PROSITE" id="PS50275">
    <property type="entry name" value="SAC"/>
    <property type="match status" value="1"/>
</dbReference>
<reference evidence="4 5" key="1">
    <citation type="journal article" date="2017" name="Biotechnol. Biofuels">
        <title>Differential beta-glucosidase expression as a function of carbon source availability in Talaromyces amestolkiae: a genomic and proteomic approach.</title>
        <authorList>
            <person name="de Eugenio L.I."/>
            <person name="Mendez-Liter J.A."/>
            <person name="Nieto-Dominguez M."/>
            <person name="Alonso L."/>
            <person name="Gil-Munoz J."/>
            <person name="Barriuso J."/>
            <person name="Prieto A."/>
            <person name="Martinez M.J."/>
        </authorList>
    </citation>
    <scope>NUCLEOTIDE SEQUENCE [LARGE SCALE GENOMIC DNA]</scope>
    <source>
        <strain evidence="4 5">CIB</strain>
    </source>
</reference>
<comment type="caution">
    <text evidence="4">The sequence shown here is derived from an EMBL/GenBank/DDBJ whole genome shotgun (WGS) entry which is preliminary data.</text>
</comment>
<feature type="compositionally biased region" description="Polar residues" evidence="1">
    <location>
        <begin position="206"/>
        <end position="216"/>
    </location>
</feature>
<dbReference type="InterPro" id="IPR022158">
    <property type="entry name" value="Inositol_phosphatase"/>
</dbReference>
<evidence type="ECO:0000259" key="3">
    <source>
        <dbReference type="PROSITE" id="PS51791"/>
    </source>
</evidence>
<accession>A0A364KRS4</accession>
<organism evidence="4 5">
    <name type="scientific">Talaromyces amestolkiae</name>
    <dbReference type="NCBI Taxonomy" id="1196081"/>
    <lineage>
        <taxon>Eukaryota</taxon>
        <taxon>Fungi</taxon>
        <taxon>Dikarya</taxon>
        <taxon>Ascomycota</taxon>
        <taxon>Pezizomycotina</taxon>
        <taxon>Eurotiomycetes</taxon>
        <taxon>Eurotiomycetidae</taxon>
        <taxon>Eurotiales</taxon>
        <taxon>Trichocomaceae</taxon>
        <taxon>Talaromyces</taxon>
        <taxon>Talaromyces sect. Talaromyces</taxon>
    </lineage>
</organism>
<evidence type="ECO:0000313" key="4">
    <source>
        <dbReference type="EMBL" id="RAO66250.1"/>
    </source>
</evidence>
<feature type="region of interest" description="Disordered" evidence="1">
    <location>
        <begin position="124"/>
        <end position="156"/>
    </location>
</feature>
<keyword evidence="5" id="KW-1185">Reference proteome</keyword>
<evidence type="ECO:0000256" key="1">
    <source>
        <dbReference type="SAM" id="MobiDB-lite"/>
    </source>
</evidence>
<feature type="compositionally biased region" description="Low complexity" evidence="1">
    <location>
        <begin position="135"/>
        <end position="150"/>
    </location>
</feature>
<dbReference type="GeneID" id="63791479"/>
<gene>
    <name evidence="4" type="ORF">BHQ10_002262</name>
</gene>
<proteinExistence type="predicted"/>
<dbReference type="Pfam" id="PF02383">
    <property type="entry name" value="Syja_N"/>
    <property type="match status" value="1"/>
</dbReference>
<name>A0A364KRS4_TALAM</name>
<feature type="compositionally biased region" description="Basic and acidic residues" evidence="1">
    <location>
        <begin position="217"/>
        <end position="242"/>
    </location>
</feature>
<sequence length="945" mass="106296">MPSLVRKLVIFAAVDGLILQQSDRGQRGSINGNLSVQIDYKTRKITSLSQARSESNAKSTSPCLEVYGLVGLLNIASSSFLVSITQRKEVAQILGKPIYAITNVAIIPLTSQDDANRAIFQAQNTAKQGGDESDQNTNDDTSSSEAGSEADSGDEGIVTTPAVYLDDQQEPPHNSVAQDVIGNRGRNNRFTLNWFSRKRWGASGGSPHSKSDPSPSETERAKEASPEKVEPLRESEEVRTEAEAAPVVEKAAEDVESQSHLPSSKAIELMPKLLRYTKLILERLSCRFMYLLIYFWNKHLIQPFIDGGDTARSFVLPLIQGFVGQREFTVASVKDRVEDLENIQAPDDVLPSPATVVKEETNEEKLAEDPKKQNFLLTLISRRSIQRPGLRYLRRGVDDEGNTANTVETEQILSNPGWDPARKVYSLVQLRGSIPLYFTQSPYSLKPMPVLHHTYETNQLAFARHFRDLSRKYGKIQIVSLVDKHGVELKIGEAYESYTRAFNENESSNGLNLGFEWFDFHHECRGMRFENVRCLVDKLVDITMDFGETIILGNSLLKKQTGIIRTNCMDCLDRTGVTQCAFAQRSLEQSLKSEGYTIDLLGDASTHWFNTLWADNGDAISKQYSSTAALKGDYTRTRKRNYRGALNDFGLTLSRYYNNIVNDYFSQACIDYLLGTVSIQVFSEFQDNLKTIDPGISIAKLRQNAIETCSRLVVDDQTEELVGGWAMLSPRQPNTLRTFPFEETVLLLTNAALYNCRFDWNTDKVLSFERINLSSIRHINHGTYITSVLTDAQTDEQRNVGMVIVYQDSETNAFRVNTRSLQSSFNQDLQDTPEKKEEWNLYSWLSGTKRTSMRLMAFKALASSTSVTVSNNTISETSISERVAIRSICEEIERAIKAAQIMKDGEESDKESIIEEKEIISLAEAKKRTGYLEQLVYDVKKLVWA</sequence>
<dbReference type="STRING" id="1196081.A0A364KRS4"/>
<feature type="domain" description="SAC" evidence="2">
    <location>
        <begin position="294"/>
        <end position="626"/>
    </location>
</feature>
<dbReference type="Pfam" id="PF12456">
    <property type="entry name" value="hSac2"/>
    <property type="match status" value="1"/>
</dbReference>
<feature type="region of interest" description="Disordered" evidence="1">
    <location>
        <begin position="163"/>
        <end position="182"/>
    </location>
</feature>
<dbReference type="PANTHER" id="PTHR45662">
    <property type="entry name" value="PHOSPHATIDYLINOSITIDE PHOSPHATASE SAC1"/>
    <property type="match status" value="1"/>
</dbReference>